<sequence>MTGRTEKALLPGHGKSHKQLREAKKAERAAAGGKPGRKPKAKRGYQANQQLEDPVAPASLPTRQALTRVRPRFSIPDVPLPVLRADYEQHFRTRSELILIEDPEYTLEHI</sequence>
<dbReference type="Proteomes" id="UP000756132">
    <property type="component" value="Chromosome 1"/>
</dbReference>
<evidence type="ECO:0000313" key="3">
    <source>
        <dbReference type="Proteomes" id="UP000756132"/>
    </source>
</evidence>
<evidence type="ECO:0000256" key="1">
    <source>
        <dbReference type="SAM" id="MobiDB-lite"/>
    </source>
</evidence>
<proteinExistence type="predicted"/>
<protein>
    <submittedName>
        <fullName evidence="2">Uncharacterized protein</fullName>
    </submittedName>
</protein>
<dbReference type="GeneID" id="71981106"/>
<feature type="region of interest" description="Disordered" evidence="1">
    <location>
        <begin position="1"/>
        <end position="60"/>
    </location>
</feature>
<feature type="compositionally biased region" description="Basic and acidic residues" evidence="1">
    <location>
        <begin position="19"/>
        <end position="28"/>
    </location>
</feature>
<dbReference type="KEGG" id="ffu:CLAFUR5_01228"/>
<evidence type="ECO:0000313" key="2">
    <source>
        <dbReference type="EMBL" id="UJO12446.1"/>
    </source>
</evidence>
<name>A0A9Q8L7X2_PASFU</name>
<organism evidence="2 3">
    <name type="scientific">Passalora fulva</name>
    <name type="common">Tomato leaf mold</name>
    <name type="synonym">Cladosporium fulvum</name>
    <dbReference type="NCBI Taxonomy" id="5499"/>
    <lineage>
        <taxon>Eukaryota</taxon>
        <taxon>Fungi</taxon>
        <taxon>Dikarya</taxon>
        <taxon>Ascomycota</taxon>
        <taxon>Pezizomycotina</taxon>
        <taxon>Dothideomycetes</taxon>
        <taxon>Dothideomycetidae</taxon>
        <taxon>Mycosphaerellales</taxon>
        <taxon>Mycosphaerellaceae</taxon>
        <taxon>Fulvia</taxon>
    </lineage>
</organism>
<reference evidence="2" key="1">
    <citation type="submission" date="2021-12" db="EMBL/GenBank/DDBJ databases">
        <authorList>
            <person name="Zaccaron A."/>
            <person name="Stergiopoulos I."/>
        </authorList>
    </citation>
    <scope>NUCLEOTIDE SEQUENCE</scope>
    <source>
        <strain evidence="2">Race5_Kim</strain>
    </source>
</reference>
<dbReference type="RefSeq" id="XP_047756812.1">
    <property type="nucleotide sequence ID" value="XM_047900376.1"/>
</dbReference>
<dbReference type="AlphaFoldDB" id="A0A9Q8L7X2"/>
<keyword evidence="3" id="KW-1185">Reference proteome</keyword>
<gene>
    <name evidence="2" type="ORF">CLAFUR5_01228</name>
</gene>
<dbReference type="EMBL" id="CP090163">
    <property type="protein sequence ID" value="UJO12446.1"/>
    <property type="molecule type" value="Genomic_DNA"/>
</dbReference>
<accession>A0A9Q8L7X2</accession>
<reference evidence="2" key="2">
    <citation type="journal article" date="2022" name="Microb. Genom.">
        <title>A chromosome-scale genome assembly of the tomato pathogen Cladosporium fulvum reveals a compartmentalized genome architecture and the presence of a dispensable chromosome.</title>
        <authorList>
            <person name="Zaccaron A.Z."/>
            <person name="Chen L.H."/>
            <person name="Samaras A."/>
            <person name="Stergiopoulos I."/>
        </authorList>
    </citation>
    <scope>NUCLEOTIDE SEQUENCE</scope>
    <source>
        <strain evidence="2">Race5_Kim</strain>
    </source>
</reference>